<dbReference type="InterPro" id="IPR053790">
    <property type="entry name" value="P5CR-like_CS"/>
</dbReference>
<comment type="function">
    <text evidence="2">Catalyzes the reduction of 1-pyrroline-5-carboxylate (PCA) to L-proline.</text>
</comment>
<keyword evidence="2 4" id="KW-0641">Proline biosynthesis</keyword>
<accession>A0ABW3UQV5</accession>
<feature type="domain" description="Pyrroline-5-carboxylate reductase catalytic N-terminal" evidence="5">
    <location>
        <begin position="7"/>
        <end position="106"/>
    </location>
</feature>
<evidence type="ECO:0000256" key="2">
    <source>
        <dbReference type="HAMAP-Rule" id="MF_01925"/>
    </source>
</evidence>
<evidence type="ECO:0000256" key="3">
    <source>
        <dbReference type="NCBIfam" id="TIGR00112"/>
    </source>
</evidence>
<keyword evidence="2 4" id="KW-0028">Amino-acid biosynthesis</keyword>
<evidence type="ECO:0000259" key="5">
    <source>
        <dbReference type="Pfam" id="PF03807"/>
    </source>
</evidence>
<dbReference type="PANTHER" id="PTHR11645">
    <property type="entry name" value="PYRROLINE-5-CARBOXYLATE REDUCTASE"/>
    <property type="match status" value="1"/>
</dbReference>
<comment type="catalytic activity">
    <reaction evidence="2 4">
        <text>L-proline + NADP(+) = (S)-1-pyrroline-5-carboxylate + NADPH + 2 H(+)</text>
        <dbReference type="Rhea" id="RHEA:14109"/>
        <dbReference type="ChEBI" id="CHEBI:15378"/>
        <dbReference type="ChEBI" id="CHEBI:17388"/>
        <dbReference type="ChEBI" id="CHEBI:57783"/>
        <dbReference type="ChEBI" id="CHEBI:58349"/>
        <dbReference type="ChEBI" id="CHEBI:60039"/>
        <dbReference type="EC" id="1.5.1.2"/>
    </reaction>
</comment>
<dbReference type="InterPro" id="IPR028939">
    <property type="entry name" value="P5C_Rdtase_cat_N"/>
</dbReference>
<dbReference type="SUPFAM" id="SSF51735">
    <property type="entry name" value="NAD(P)-binding Rossmann-fold domains"/>
    <property type="match status" value="1"/>
</dbReference>
<dbReference type="InterPro" id="IPR029036">
    <property type="entry name" value="P5CR_dimer"/>
</dbReference>
<keyword evidence="2" id="KW-0963">Cytoplasm</keyword>
<reference evidence="8" key="1">
    <citation type="journal article" date="2019" name="Int. J. Syst. Evol. Microbiol.">
        <title>The Global Catalogue of Microorganisms (GCM) 10K type strain sequencing project: providing services to taxonomists for standard genome sequencing and annotation.</title>
        <authorList>
            <consortium name="The Broad Institute Genomics Platform"/>
            <consortium name="The Broad Institute Genome Sequencing Center for Infectious Disease"/>
            <person name="Wu L."/>
            <person name="Ma J."/>
        </authorList>
    </citation>
    <scope>NUCLEOTIDE SEQUENCE [LARGE SCALE GENOMIC DNA]</scope>
    <source>
        <strain evidence="8">CCUG 53270</strain>
    </source>
</reference>
<dbReference type="GO" id="GO:0004735">
    <property type="term" value="F:pyrroline-5-carboxylate reductase activity"/>
    <property type="evidence" value="ECO:0007669"/>
    <property type="project" value="UniProtKB-EC"/>
</dbReference>
<comment type="catalytic activity">
    <reaction evidence="2">
        <text>L-proline + NAD(+) = (S)-1-pyrroline-5-carboxylate + NADH + 2 H(+)</text>
        <dbReference type="Rhea" id="RHEA:14105"/>
        <dbReference type="ChEBI" id="CHEBI:15378"/>
        <dbReference type="ChEBI" id="CHEBI:17388"/>
        <dbReference type="ChEBI" id="CHEBI:57540"/>
        <dbReference type="ChEBI" id="CHEBI:57945"/>
        <dbReference type="ChEBI" id="CHEBI:60039"/>
        <dbReference type="EC" id="1.5.1.2"/>
    </reaction>
</comment>
<sequence length="288" mass="30160">MSLSNAKITFVGAGSMAEAIVRGLTSQKDADASRITMINRQDTERLQKLHESYGVSYVTELTDKDRVTSEADVVVVAFKPKDAIEGLKALAPLLNRSQLLVSVIAGLSIATIEAILGSAGQPIARTMPNTSSSIGLGATGISFSSQVTKEQQQLAIDMFASTGIVSVVEESKLDIVTGVSGSGPAYIYYMMEAMIEGGIRGGLSPEAARELTVQTVLGAANMVKLTGEEPADLRRKVTSPNGTTQAAIEMLDQYDFSSGVAKAVLRAAERAGELGEAITSQAAAVQSK</sequence>
<dbReference type="Gene3D" id="1.10.3730.10">
    <property type="entry name" value="ProC C-terminal domain-like"/>
    <property type="match status" value="1"/>
</dbReference>
<keyword evidence="8" id="KW-1185">Reference proteome</keyword>
<evidence type="ECO:0000313" key="7">
    <source>
        <dbReference type="EMBL" id="MFD1223302.1"/>
    </source>
</evidence>
<dbReference type="InterPro" id="IPR036291">
    <property type="entry name" value="NAD(P)-bd_dom_sf"/>
</dbReference>
<protein>
    <recommendedName>
        <fullName evidence="2 3">Pyrroline-5-carboxylate reductase</fullName>
        <shortName evidence="2">P5C reductase</shortName>
        <shortName evidence="2">P5CR</shortName>
        <ecNumber evidence="2 3">1.5.1.2</ecNumber>
    </recommendedName>
    <alternativeName>
        <fullName evidence="2">PCA reductase</fullName>
    </alternativeName>
</protein>
<dbReference type="RefSeq" id="WP_345590301.1">
    <property type="nucleotide sequence ID" value="NZ_BAABJG010000022.1"/>
</dbReference>
<comment type="pathway">
    <text evidence="2 4">Amino-acid biosynthesis; L-proline biosynthesis; L-proline from L-glutamate 5-semialdehyde: step 1/1.</text>
</comment>
<organism evidence="7 8">
    <name type="scientific">Paenibacillus vulneris</name>
    <dbReference type="NCBI Taxonomy" id="1133364"/>
    <lineage>
        <taxon>Bacteria</taxon>
        <taxon>Bacillati</taxon>
        <taxon>Bacillota</taxon>
        <taxon>Bacilli</taxon>
        <taxon>Bacillales</taxon>
        <taxon>Paenibacillaceae</taxon>
        <taxon>Paenibacillus</taxon>
    </lineage>
</organism>
<comment type="subcellular location">
    <subcellularLocation>
        <location evidence="2">Cytoplasm</location>
    </subcellularLocation>
</comment>
<evidence type="ECO:0000259" key="6">
    <source>
        <dbReference type="Pfam" id="PF14748"/>
    </source>
</evidence>
<evidence type="ECO:0000313" key="8">
    <source>
        <dbReference type="Proteomes" id="UP001597180"/>
    </source>
</evidence>
<comment type="similarity">
    <text evidence="1 2 4">Belongs to the pyrroline-5-carboxylate reductase family.</text>
</comment>
<keyword evidence="2 4" id="KW-0521">NADP</keyword>
<dbReference type="Pfam" id="PF14748">
    <property type="entry name" value="P5CR_dimer"/>
    <property type="match status" value="1"/>
</dbReference>
<dbReference type="EC" id="1.5.1.2" evidence="2 3"/>
<gene>
    <name evidence="2 7" type="primary">proC</name>
    <name evidence="7" type="ORF">ACFQ4B_24590</name>
</gene>
<dbReference type="Proteomes" id="UP001597180">
    <property type="component" value="Unassembled WGS sequence"/>
</dbReference>
<dbReference type="InterPro" id="IPR000304">
    <property type="entry name" value="Pyrroline-COOH_reductase"/>
</dbReference>
<dbReference type="PANTHER" id="PTHR11645:SF49">
    <property type="entry name" value="PYRROLINE-5-CARBOXYLATE REDUCTASE 1"/>
    <property type="match status" value="1"/>
</dbReference>
<keyword evidence="2 4" id="KW-0560">Oxidoreductase</keyword>
<name>A0ABW3UQV5_9BACL</name>
<comment type="caution">
    <text evidence="7">The sequence shown here is derived from an EMBL/GenBank/DDBJ whole genome shotgun (WGS) entry which is preliminary data.</text>
</comment>
<dbReference type="PROSITE" id="PS00521">
    <property type="entry name" value="P5CR"/>
    <property type="match status" value="1"/>
</dbReference>
<dbReference type="SUPFAM" id="SSF48179">
    <property type="entry name" value="6-phosphogluconate dehydrogenase C-terminal domain-like"/>
    <property type="match status" value="1"/>
</dbReference>
<dbReference type="Gene3D" id="3.40.50.720">
    <property type="entry name" value="NAD(P)-binding Rossmann-like Domain"/>
    <property type="match status" value="1"/>
</dbReference>
<proteinExistence type="inferred from homology"/>
<evidence type="ECO:0000256" key="4">
    <source>
        <dbReference type="RuleBase" id="RU003903"/>
    </source>
</evidence>
<dbReference type="Pfam" id="PF03807">
    <property type="entry name" value="F420_oxidored"/>
    <property type="match status" value="1"/>
</dbReference>
<dbReference type="EMBL" id="JBHTLU010000034">
    <property type="protein sequence ID" value="MFD1223302.1"/>
    <property type="molecule type" value="Genomic_DNA"/>
</dbReference>
<dbReference type="PIRSF" id="PIRSF000193">
    <property type="entry name" value="Pyrrol-5-carb_rd"/>
    <property type="match status" value="1"/>
</dbReference>
<dbReference type="InterPro" id="IPR008927">
    <property type="entry name" value="6-PGluconate_DH-like_C_sf"/>
</dbReference>
<feature type="domain" description="Pyrroline-5-carboxylate reductase dimerisation" evidence="6">
    <location>
        <begin position="170"/>
        <end position="274"/>
    </location>
</feature>
<dbReference type="HAMAP" id="MF_01925">
    <property type="entry name" value="P5C_reductase"/>
    <property type="match status" value="1"/>
</dbReference>
<dbReference type="NCBIfam" id="TIGR00112">
    <property type="entry name" value="proC"/>
    <property type="match status" value="1"/>
</dbReference>
<evidence type="ECO:0000256" key="1">
    <source>
        <dbReference type="ARBA" id="ARBA00005525"/>
    </source>
</evidence>